<reference evidence="1" key="1">
    <citation type="submission" date="2023-04" db="EMBL/GenBank/DDBJ databases">
        <title>Draft Genome sequencing of Naganishia species isolated from polar environments using Oxford Nanopore Technology.</title>
        <authorList>
            <person name="Leo P."/>
            <person name="Venkateswaran K."/>
        </authorList>
    </citation>
    <scope>NUCLEOTIDE SEQUENCE</scope>
    <source>
        <strain evidence="1">DBVPG 5303</strain>
    </source>
</reference>
<gene>
    <name evidence="1" type="primary">SNX41</name>
    <name evidence="1" type="ORF">QFC24_001076</name>
</gene>
<sequence length="64" mass="7577">MQNYAVKGQSKAKEDATVIARRMRMLEDFLRRVARHPILSGEHVFHRFLDNEVSWVRLLVNLQV</sequence>
<protein>
    <submittedName>
        <fullName evidence="1">Sorting nexin-41</fullName>
    </submittedName>
</protein>
<evidence type="ECO:0000313" key="2">
    <source>
        <dbReference type="Proteomes" id="UP001234202"/>
    </source>
</evidence>
<dbReference type="EMBL" id="JASBWV010000002">
    <property type="protein sequence ID" value="KAJ9127666.1"/>
    <property type="molecule type" value="Genomic_DNA"/>
</dbReference>
<comment type="caution">
    <text evidence="1">The sequence shown here is derived from an EMBL/GenBank/DDBJ whole genome shotgun (WGS) entry which is preliminary data.</text>
</comment>
<dbReference type="Proteomes" id="UP001234202">
    <property type="component" value="Unassembled WGS sequence"/>
</dbReference>
<evidence type="ECO:0000313" key="1">
    <source>
        <dbReference type="EMBL" id="KAJ9127666.1"/>
    </source>
</evidence>
<keyword evidence="2" id="KW-1185">Reference proteome</keyword>
<proteinExistence type="predicted"/>
<name>A0ACC2XW96_9TREE</name>
<accession>A0ACC2XW96</accession>
<organism evidence="1 2">
    <name type="scientific">Naganishia onofrii</name>
    <dbReference type="NCBI Taxonomy" id="1851511"/>
    <lineage>
        <taxon>Eukaryota</taxon>
        <taxon>Fungi</taxon>
        <taxon>Dikarya</taxon>
        <taxon>Basidiomycota</taxon>
        <taxon>Agaricomycotina</taxon>
        <taxon>Tremellomycetes</taxon>
        <taxon>Filobasidiales</taxon>
        <taxon>Filobasidiaceae</taxon>
        <taxon>Naganishia</taxon>
    </lineage>
</organism>